<dbReference type="AlphaFoldDB" id="A0A161PUB5"/>
<dbReference type="EMBL" id="CP011859">
    <property type="protein sequence ID" value="AQY22892.1"/>
    <property type="molecule type" value="Genomic_DNA"/>
</dbReference>
<organism evidence="1 4">
    <name type="scientific">Riemerella anatipestifer</name>
    <name type="common">Moraxella anatipestifer</name>
    <dbReference type="NCBI Taxonomy" id="34085"/>
    <lineage>
        <taxon>Bacteria</taxon>
        <taxon>Pseudomonadati</taxon>
        <taxon>Bacteroidota</taxon>
        <taxon>Flavobacteriia</taxon>
        <taxon>Flavobacteriales</taxon>
        <taxon>Weeksellaceae</taxon>
        <taxon>Riemerella</taxon>
    </lineage>
</organism>
<evidence type="ECO:0000313" key="4">
    <source>
        <dbReference type="Proteomes" id="UP000189883"/>
    </source>
</evidence>
<dbReference type="Pfam" id="PF04325">
    <property type="entry name" value="DUF465"/>
    <property type="match status" value="1"/>
</dbReference>
<dbReference type="OrthoDB" id="1263265at2"/>
<dbReference type="EMBL" id="JAQZHK010000002">
    <property type="protein sequence ID" value="MDY3512199.1"/>
    <property type="molecule type" value="Genomic_DNA"/>
</dbReference>
<gene>
    <name evidence="1" type="ORF">AB406_1951</name>
    <name evidence="2" type="ORF">OKE68_04730</name>
    <name evidence="3" type="ORF">PG303_03080</name>
</gene>
<evidence type="ECO:0000313" key="2">
    <source>
        <dbReference type="EMBL" id="MCW0523622.1"/>
    </source>
</evidence>
<evidence type="ECO:0000313" key="3">
    <source>
        <dbReference type="EMBL" id="MDY3512199.1"/>
    </source>
</evidence>
<dbReference type="InterPro" id="IPR007420">
    <property type="entry name" value="DUF465"/>
</dbReference>
<sequence length="79" mass="9612">MENHILINEFPEFSEKISDLKQTDNHFKKLFNDYDEVNGKIKHYEAGEQNHTTDEFLTELRKIRLHLKDEIYEYLKTQP</sequence>
<reference evidence="3" key="3">
    <citation type="submission" date="2023-01" db="EMBL/GenBank/DDBJ databases">
        <title>Genome-based studies on antimicrobial resistance profiles of Riemerella anatipestifer in China, 1994 to 2021.</title>
        <authorList>
            <person name="Yang Z."/>
            <person name="Zhu D."/>
        </authorList>
    </citation>
    <scope>NUCLEOTIDE SEQUENCE</scope>
    <source>
        <strain evidence="3">RCAD1218</strain>
    </source>
</reference>
<protein>
    <submittedName>
        <fullName evidence="2">DUF465 domain-containing protein</fullName>
    </submittedName>
</protein>
<reference evidence="2" key="2">
    <citation type="submission" date="2022-10" db="EMBL/GenBank/DDBJ databases">
        <title>Sifting through the core-genome to identify putative cross-protective antigens against Riemerella anatipestifer.</title>
        <authorList>
            <person name="Zheng X."/>
            <person name="Zhang W."/>
        </authorList>
    </citation>
    <scope>NUCLEOTIDE SEQUENCE</scope>
    <source>
        <strain evidence="2">ZWRA178</strain>
    </source>
</reference>
<dbReference type="eggNOG" id="COG2841">
    <property type="taxonomic scope" value="Bacteria"/>
</dbReference>
<accession>A0A161PUB5</accession>
<dbReference type="OMA" id="MSHVPHE"/>
<dbReference type="RefSeq" id="WP_004918955.1">
    <property type="nucleotide sequence ID" value="NZ_CP011859.1"/>
</dbReference>
<dbReference type="Proteomes" id="UP000189883">
    <property type="component" value="Chromosome"/>
</dbReference>
<dbReference type="Proteomes" id="UP001207440">
    <property type="component" value="Unassembled WGS sequence"/>
</dbReference>
<dbReference type="Proteomes" id="UP001284033">
    <property type="component" value="Unassembled WGS sequence"/>
</dbReference>
<dbReference type="EMBL" id="JAOZYT010000021">
    <property type="protein sequence ID" value="MCW0523622.1"/>
    <property type="molecule type" value="Genomic_DNA"/>
</dbReference>
<name>A0A161PUB5_RIEAN</name>
<reference evidence="1 4" key="1">
    <citation type="submission" date="2015-06" db="EMBL/GenBank/DDBJ databases">
        <title>R. anatipestifer strain HXb2 is the most virulent strain so far, and the genome sequence would help us uncover the pathogenesis.</title>
        <authorList>
            <person name="Hu Q."/>
            <person name="Qi J."/>
            <person name="Bo H."/>
            <person name="Liu G."/>
            <person name="Tao M."/>
            <person name="Ding Y."/>
            <person name="Xue Y."/>
        </authorList>
    </citation>
    <scope>NUCLEOTIDE SEQUENCE [LARGE SCALE GENOMIC DNA]</scope>
    <source>
        <strain evidence="1 4">HXb2</strain>
    </source>
</reference>
<proteinExistence type="predicted"/>
<dbReference type="Gene3D" id="6.10.280.50">
    <property type="match status" value="1"/>
</dbReference>
<evidence type="ECO:0000313" key="1">
    <source>
        <dbReference type="EMBL" id="AQY22892.1"/>
    </source>
</evidence>
<dbReference type="GeneID" id="93717351"/>
<dbReference type="InterPro" id="IPR038444">
    <property type="entry name" value="DUF465_sf"/>
</dbReference>